<evidence type="ECO:0000313" key="2">
    <source>
        <dbReference type="Proteomes" id="UP000472270"/>
    </source>
</evidence>
<evidence type="ECO:0000313" key="1">
    <source>
        <dbReference type="Ensembl" id="ENSSRHP00000100258.1"/>
    </source>
</evidence>
<protein>
    <submittedName>
        <fullName evidence="1">Uncharacterized protein</fullName>
    </submittedName>
</protein>
<dbReference type="Ensembl" id="ENSSRHT00000102966.1">
    <property type="protein sequence ID" value="ENSSRHP00000100258.1"/>
    <property type="gene ID" value="ENSSRHG00000049138.1"/>
</dbReference>
<sequence length="204" mass="23183">MLNFSKSKNTLIYILDGLRVSTFLAKFNFLVNYSFKLQWKNTDHNVGVPVHKLDELLQAPEAAFQTAQQELGKFILCSCGTKRKQKSSHTKQIIVNSDERTKCERACVISVSIPEGSAQRGTQRVCRHVIGLFRSPVVGCKCPCQSHLTQSSDKVCTPEEQEDIVELKDDQVFVIWRFPTIESKQALRPRTVSLHSRKSEVLEM</sequence>
<proteinExistence type="predicted"/>
<organism evidence="1 2">
    <name type="scientific">Sinocyclocheilus rhinocerous</name>
    <dbReference type="NCBI Taxonomy" id="307959"/>
    <lineage>
        <taxon>Eukaryota</taxon>
        <taxon>Metazoa</taxon>
        <taxon>Chordata</taxon>
        <taxon>Craniata</taxon>
        <taxon>Vertebrata</taxon>
        <taxon>Euteleostomi</taxon>
        <taxon>Actinopterygii</taxon>
        <taxon>Neopterygii</taxon>
        <taxon>Teleostei</taxon>
        <taxon>Ostariophysi</taxon>
        <taxon>Cypriniformes</taxon>
        <taxon>Cyprinidae</taxon>
        <taxon>Cyprininae</taxon>
        <taxon>Sinocyclocheilus</taxon>
    </lineage>
</organism>
<reference evidence="1" key="1">
    <citation type="submission" date="2025-08" db="UniProtKB">
        <authorList>
            <consortium name="Ensembl"/>
        </authorList>
    </citation>
    <scope>IDENTIFICATION</scope>
</reference>
<dbReference type="AlphaFoldDB" id="A0A673N4Q6"/>
<keyword evidence="2" id="KW-1185">Reference proteome</keyword>
<name>A0A673N4Q6_9TELE</name>
<reference evidence="1" key="2">
    <citation type="submission" date="2025-09" db="UniProtKB">
        <authorList>
            <consortium name="Ensembl"/>
        </authorList>
    </citation>
    <scope>IDENTIFICATION</scope>
</reference>
<dbReference type="Proteomes" id="UP000472270">
    <property type="component" value="Unassembled WGS sequence"/>
</dbReference>
<accession>A0A673N4Q6</accession>